<keyword evidence="2" id="KW-1185">Reference proteome</keyword>
<protein>
    <submittedName>
        <fullName evidence="1">Uncharacterized protein</fullName>
    </submittedName>
</protein>
<name>A0ACB7ZMR2_9ERIC</name>
<organism evidence="1 2">
    <name type="scientific">Vaccinium darrowii</name>
    <dbReference type="NCBI Taxonomy" id="229202"/>
    <lineage>
        <taxon>Eukaryota</taxon>
        <taxon>Viridiplantae</taxon>
        <taxon>Streptophyta</taxon>
        <taxon>Embryophyta</taxon>
        <taxon>Tracheophyta</taxon>
        <taxon>Spermatophyta</taxon>
        <taxon>Magnoliopsida</taxon>
        <taxon>eudicotyledons</taxon>
        <taxon>Gunneridae</taxon>
        <taxon>Pentapetalae</taxon>
        <taxon>asterids</taxon>
        <taxon>Ericales</taxon>
        <taxon>Ericaceae</taxon>
        <taxon>Vaccinioideae</taxon>
        <taxon>Vaccinieae</taxon>
        <taxon>Vaccinium</taxon>
    </lineage>
</organism>
<comment type="caution">
    <text evidence="1">The sequence shown here is derived from an EMBL/GenBank/DDBJ whole genome shotgun (WGS) entry which is preliminary data.</text>
</comment>
<gene>
    <name evidence="1" type="ORF">Vadar_032293</name>
</gene>
<evidence type="ECO:0000313" key="2">
    <source>
        <dbReference type="Proteomes" id="UP000828048"/>
    </source>
</evidence>
<dbReference type="Proteomes" id="UP000828048">
    <property type="component" value="Chromosome 9"/>
</dbReference>
<dbReference type="EMBL" id="CM037159">
    <property type="protein sequence ID" value="KAH7867347.1"/>
    <property type="molecule type" value="Genomic_DNA"/>
</dbReference>
<accession>A0ACB7ZMR2</accession>
<reference evidence="1 2" key="1">
    <citation type="journal article" date="2021" name="Hortic Res">
        <title>High-quality reference genome and annotation aids understanding of berry development for evergreen blueberry (Vaccinium darrowii).</title>
        <authorList>
            <person name="Yu J."/>
            <person name="Hulse-Kemp A.M."/>
            <person name="Babiker E."/>
            <person name="Staton M."/>
        </authorList>
    </citation>
    <scope>NUCLEOTIDE SEQUENCE [LARGE SCALE GENOMIC DNA]</scope>
    <source>
        <strain evidence="2">cv. NJ 8807/NJ 8810</strain>
        <tissue evidence="1">Young leaf</tissue>
    </source>
</reference>
<sequence length="148" mass="16521">MVYMAPTYGKPAILQLSVRTRCLLVNLAHMGSIPECLKSFLSDLVTCFVGVKMSNWQFGLSKSYKIECKGCVEVSELVAKYFKKPNLCREGLAAVAAEIRLPLEESPKKVEFNLNNKVFSNEQTKLGIQDVYACQLIGSKILAMLLYC</sequence>
<evidence type="ECO:0000313" key="1">
    <source>
        <dbReference type="EMBL" id="KAH7867347.1"/>
    </source>
</evidence>
<proteinExistence type="predicted"/>